<gene>
    <name evidence="3" type="ORF">OBBRIDRAFT_740048</name>
</gene>
<keyword evidence="1" id="KW-0472">Membrane</keyword>
<reference evidence="3 4" key="1">
    <citation type="submission" date="2016-07" db="EMBL/GenBank/DDBJ databases">
        <title>Draft genome of the white-rot fungus Obba rivulosa 3A-2.</title>
        <authorList>
            <consortium name="DOE Joint Genome Institute"/>
            <person name="Miettinen O."/>
            <person name="Riley R."/>
            <person name="Acob R."/>
            <person name="Barry K."/>
            <person name="Cullen D."/>
            <person name="De Vries R."/>
            <person name="Hainaut M."/>
            <person name="Hatakka A."/>
            <person name="Henrissat B."/>
            <person name="Hilden K."/>
            <person name="Kuo R."/>
            <person name="Labutti K."/>
            <person name="Lipzen A."/>
            <person name="Makela M.R."/>
            <person name="Sandor L."/>
            <person name="Spatafora J.W."/>
            <person name="Grigoriev I.V."/>
            <person name="Hibbett D.S."/>
        </authorList>
    </citation>
    <scope>NUCLEOTIDE SEQUENCE [LARGE SCALE GENOMIC DNA]</scope>
    <source>
        <strain evidence="3 4">3A-2</strain>
    </source>
</reference>
<evidence type="ECO:0000313" key="4">
    <source>
        <dbReference type="Proteomes" id="UP000250043"/>
    </source>
</evidence>
<keyword evidence="4" id="KW-1185">Reference proteome</keyword>
<keyword evidence="1" id="KW-1133">Transmembrane helix</keyword>
<dbReference type="Pfam" id="PF20151">
    <property type="entry name" value="DUF6533"/>
    <property type="match status" value="1"/>
</dbReference>
<feature type="non-terminal residue" evidence="3">
    <location>
        <position position="171"/>
    </location>
</feature>
<dbReference type="OrthoDB" id="2753849at2759"/>
<sequence length="171" mass="19518">AAFVLHKHVATLPHEVELIWGRKWSSVTLLFFLNRWFTFIWAMRNFLGVCNGFIYFNNIMIFLLYMIWAVFSGIRMYAISGRIWWLASAVSLLNLAPVVVNSVCLPFPTHILSVAIGTRMCVIAADALVLLVTWTKTYATHREAVRNNIQTPVTALLLKDGEHYPVLLTVH</sequence>
<dbReference type="InterPro" id="IPR045340">
    <property type="entry name" value="DUF6533"/>
</dbReference>
<organism evidence="3 4">
    <name type="scientific">Obba rivulosa</name>
    <dbReference type="NCBI Taxonomy" id="1052685"/>
    <lineage>
        <taxon>Eukaryota</taxon>
        <taxon>Fungi</taxon>
        <taxon>Dikarya</taxon>
        <taxon>Basidiomycota</taxon>
        <taxon>Agaricomycotina</taxon>
        <taxon>Agaricomycetes</taxon>
        <taxon>Polyporales</taxon>
        <taxon>Gelatoporiaceae</taxon>
        <taxon>Obba</taxon>
    </lineage>
</organism>
<proteinExistence type="predicted"/>
<keyword evidence="1" id="KW-0812">Transmembrane</keyword>
<evidence type="ECO:0000259" key="2">
    <source>
        <dbReference type="Pfam" id="PF20151"/>
    </source>
</evidence>
<feature type="transmembrane region" description="Helical" evidence="1">
    <location>
        <begin position="83"/>
        <end position="103"/>
    </location>
</feature>
<protein>
    <recommendedName>
        <fullName evidence="2">DUF6533 domain-containing protein</fullName>
    </recommendedName>
</protein>
<feature type="transmembrane region" description="Helical" evidence="1">
    <location>
        <begin position="53"/>
        <end position="71"/>
    </location>
</feature>
<evidence type="ECO:0000313" key="3">
    <source>
        <dbReference type="EMBL" id="OCH85336.1"/>
    </source>
</evidence>
<dbReference type="Proteomes" id="UP000250043">
    <property type="component" value="Unassembled WGS sequence"/>
</dbReference>
<name>A0A8E2AIU0_9APHY</name>
<feature type="domain" description="DUF6533" evidence="2">
    <location>
        <begin position="1"/>
        <end position="40"/>
    </location>
</feature>
<dbReference type="AlphaFoldDB" id="A0A8E2AIU0"/>
<accession>A0A8E2AIU0</accession>
<evidence type="ECO:0000256" key="1">
    <source>
        <dbReference type="SAM" id="Phobius"/>
    </source>
</evidence>
<feature type="transmembrane region" description="Helical" evidence="1">
    <location>
        <begin position="109"/>
        <end position="132"/>
    </location>
</feature>
<dbReference type="EMBL" id="KV722590">
    <property type="protein sequence ID" value="OCH85336.1"/>
    <property type="molecule type" value="Genomic_DNA"/>
</dbReference>